<sequence>MHAYTVEPLYVKSGQEVIAADFYRPKTEEKPAVIVMAHGLAGLRQFKLIQFAQRFAQAGYAVVLFDYRYWGGSTGRPRELVSIKKQLEDWRTMINHLKERKSIDSRRIVLWGTALSGGYVLDIAAEFKNVQAVIAQVPFVDGAASAKLYPLQQFPKALKLSSQDYMGGKVGMSPTTLPVVDPRELCFLPTQDAYLGYRSIINPDYYWSGEIPARLFFNLIRYRPIQNVRQINIPVLFIAAKHDSLIPIESSREAATNIAPFVQYHEWEMQHFDIYHSSWFEKAISTQLEFLHQHIGVN</sequence>
<dbReference type="GO" id="GO:0052689">
    <property type="term" value="F:carboxylic ester hydrolase activity"/>
    <property type="evidence" value="ECO:0007669"/>
    <property type="project" value="UniProtKB-ARBA"/>
</dbReference>
<dbReference type="Pfam" id="PF12146">
    <property type="entry name" value="Hydrolase_4"/>
    <property type="match status" value="1"/>
</dbReference>
<dbReference type="InterPro" id="IPR029058">
    <property type="entry name" value="AB_hydrolase_fold"/>
</dbReference>
<dbReference type="RefSeq" id="WP_087014706.1">
    <property type="nucleotide sequence ID" value="NZ_FUUY01000015.1"/>
</dbReference>
<dbReference type="InterPro" id="IPR050261">
    <property type="entry name" value="FrsA_esterase"/>
</dbReference>
<dbReference type="AlphaFoldDB" id="A0A1R7QH22"/>
<dbReference type="Proteomes" id="UP000196240">
    <property type="component" value="Unassembled WGS sequence"/>
</dbReference>
<evidence type="ECO:0000313" key="3">
    <source>
        <dbReference type="EMBL" id="SJX23590.1"/>
    </source>
</evidence>
<dbReference type="PANTHER" id="PTHR22946:SF9">
    <property type="entry name" value="POLYKETIDE TRANSFERASE AF380"/>
    <property type="match status" value="1"/>
</dbReference>
<dbReference type="PANTHER" id="PTHR22946">
    <property type="entry name" value="DIENELACTONE HYDROLASE DOMAIN-CONTAINING PROTEIN-RELATED"/>
    <property type="match status" value="1"/>
</dbReference>
<dbReference type="InterPro" id="IPR022742">
    <property type="entry name" value="Hydrolase_4"/>
</dbReference>
<dbReference type="SUPFAM" id="SSF53474">
    <property type="entry name" value="alpha/beta-Hydrolases"/>
    <property type="match status" value="1"/>
</dbReference>
<gene>
    <name evidence="3" type="primary">rutD_4</name>
    <name evidence="3" type="ORF">ACNJC6_03261</name>
</gene>
<evidence type="ECO:0000259" key="2">
    <source>
        <dbReference type="Pfam" id="PF12146"/>
    </source>
</evidence>
<evidence type="ECO:0000313" key="4">
    <source>
        <dbReference type="Proteomes" id="UP000196240"/>
    </source>
</evidence>
<dbReference type="Gene3D" id="3.40.50.1820">
    <property type="entry name" value="alpha/beta hydrolase"/>
    <property type="match status" value="1"/>
</dbReference>
<accession>A0A1R7QH22</accession>
<dbReference type="EMBL" id="FUUY01000015">
    <property type="protein sequence ID" value="SJX23590.1"/>
    <property type="molecule type" value="Genomic_DNA"/>
</dbReference>
<dbReference type="Gene3D" id="1.10.10.800">
    <property type="match status" value="1"/>
</dbReference>
<proteinExistence type="predicted"/>
<protein>
    <submittedName>
        <fullName evidence="3">Putative aminoacrylate hydrolase RutD</fullName>
    </submittedName>
</protein>
<evidence type="ECO:0000256" key="1">
    <source>
        <dbReference type="ARBA" id="ARBA00022801"/>
    </source>
</evidence>
<reference evidence="3 4" key="1">
    <citation type="submission" date="2017-02" db="EMBL/GenBank/DDBJ databases">
        <authorList>
            <person name="Peterson S.W."/>
        </authorList>
    </citation>
    <scope>NUCLEOTIDE SEQUENCE [LARGE SCALE GENOMIC DNA]</scope>
    <source>
        <strain evidence="3">C6</strain>
    </source>
</reference>
<organism evidence="3 4">
    <name type="scientific">Acinetobacter johnsonii</name>
    <dbReference type="NCBI Taxonomy" id="40214"/>
    <lineage>
        <taxon>Bacteria</taxon>
        <taxon>Pseudomonadati</taxon>
        <taxon>Pseudomonadota</taxon>
        <taxon>Gammaproteobacteria</taxon>
        <taxon>Moraxellales</taxon>
        <taxon>Moraxellaceae</taxon>
        <taxon>Acinetobacter</taxon>
    </lineage>
</organism>
<feature type="domain" description="Serine aminopeptidase S33" evidence="2">
    <location>
        <begin position="31"/>
        <end position="259"/>
    </location>
</feature>
<name>A0A1R7QH22_ACIJO</name>
<keyword evidence="1 3" id="KW-0378">Hydrolase</keyword>